<feature type="non-terminal residue" evidence="1">
    <location>
        <position position="79"/>
    </location>
</feature>
<sequence length="79" mass="9213">MKLAGIAFTERGARLLKGLLSRFQEEGRRRKEPFPFLRGGTEGLSVQKETLKDWTERQFRQADGIIFMGQQELQFEPVR</sequence>
<comment type="caution">
    <text evidence="1">The sequence shown here is derived from an EMBL/GenBank/DDBJ whole genome shotgun (WGS) entry which is preliminary data.</text>
</comment>
<proteinExistence type="predicted"/>
<organism evidence="1">
    <name type="scientific">gut metagenome</name>
    <dbReference type="NCBI Taxonomy" id="749906"/>
    <lineage>
        <taxon>unclassified sequences</taxon>
        <taxon>metagenomes</taxon>
        <taxon>organismal metagenomes</taxon>
    </lineage>
</organism>
<evidence type="ECO:0000313" key="1">
    <source>
        <dbReference type="EMBL" id="EJW96759.1"/>
    </source>
</evidence>
<protein>
    <submittedName>
        <fullName evidence="1">Cobalamin biosynthesis protein CbiG</fullName>
    </submittedName>
</protein>
<accession>J9GBG0</accession>
<name>J9GBG0_9ZZZZ</name>
<dbReference type="AlphaFoldDB" id="J9GBG0"/>
<dbReference type="EMBL" id="AMCI01005119">
    <property type="protein sequence ID" value="EJW96759.1"/>
    <property type="molecule type" value="Genomic_DNA"/>
</dbReference>
<gene>
    <name evidence="1" type="ORF">EVA_15135</name>
</gene>
<reference evidence="1" key="1">
    <citation type="journal article" date="2012" name="PLoS ONE">
        <title>Gene sets for utilization of primary and secondary nutrition supplies in the distal gut of endangered iberian lynx.</title>
        <authorList>
            <person name="Alcaide M."/>
            <person name="Messina E."/>
            <person name="Richter M."/>
            <person name="Bargiela R."/>
            <person name="Peplies J."/>
            <person name="Huws S.A."/>
            <person name="Newbold C.J."/>
            <person name="Golyshin P.N."/>
            <person name="Simon M.A."/>
            <person name="Lopez G."/>
            <person name="Yakimov M.M."/>
            <person name="Ferrer M."/>
        </authorList>
    </citation>
    <scope>NUCLEOTIDE SEQUENCE</scope>
</reference>